<accession>A0A0Q9YMP8</accession>
<dbReference type="SUPFAM" id="SSF47807">
    <property type="entry name" value="5' to 3' exonuclease, C-terminal subdomain"/>
    <property type="match status" value="1"/>
</dbReference>
<keyword evidence="12 17" id="KW-0239">DNA-directed DNA polymerase</keyword>
<dbReference type="Gene3D" id="3.40.50.1010">
    <property type="entry name" value="5'-nuclease"/>
    <property type="match status" value="1"/>
</dbReference>
<organism evidence="22">
    <name type="scientific">Candidatus Berkiella aquae</name>
    <dbReference type="NCBI Taxonomy" id="295108"/>
    <lineage>
        <taxon>Bacteria</taxon>
        <taxon>Pseudomonadati</taxon>
        <taxon>Pseudomonadota</taxon>
        <taxon>Gammaproteobacteria</taxon>
        <taxon>Candidatus Berkiellales</taxon>
        <taxon>Candidatus Berkiellaceae</taxon>
        <taxon>Candidatus Berkiella</taxon>
    </lineage>
</organism>
<dbReference type="RefSeq" id="WP_075065129.1">
    <property type="nucleotide sequence ID" value="NZ_LKAJ02000001.1"/>
</dbReference>
<reference evidence="23" key="2">
    <citation type="journal article" date="2016" name="Genome Announc.">
        <title>Draft Genome Sequences of Two Novel Amoeba-Resistant Intranuclear Bacteria, 'Candidatus Berkiella cookevillensis' and 'Candidatus Berkiella aquae'.</title>
        <authorList>
            <person name="Mehari Y.T."/>
            <person name="Arivett B.A."/>
            <person name="Farone A.L."/>
            <person name="Gunderson J.H."/>
            <person name="Farone M.B."/>
        </authorList>
    </citation>
    <scope>NUCLEOTIDE SEQUENCE</scope>
    <source>
        <strain evidence="23">HT99</strain>
    </source>
</reference>
<evidence type="ECO:0000256" key="9">
    <source>
        <dbReference type="ARBA" id="ARBA00022763"/>
    </source>
</evidence>
<dbReference type="FunFam" id="1.10.150.20:FF:000003">
    <property type="entry name" value="DNA polymerase I"/>
    <property type="match status" value="1"/>
</dbReference>
<evidence type="ECO:0000256" key="18">
    <source>
        <dbReference type="SAM" id="Coils"/>
    </source>
</evidence>
<dbReference type="GO" id="GO:0008408">
    <property type="term" value="F:3'-5' exonuclease activity"/>
    <property type="evidence" value="ECO:0007669"/>
    <property type="project" value="UniProtKB-UniRule"/>
</dbReference>
<dbReference type="CDD" id="cd09859">
    <property type="entry name" value="PIN_53EXO"/>
    <property type="match status" value="1"/>
</dbReference>
<evidence type="ECO:0000256" key="11">
    <source>
        <dbReference type="ARBA" id="ARBA00022839"/>
    </source>
</evidence>
<keyword evidence="14 17" id="KW-0234">DNA repair</keyword>
<dbReference type="Pfam" id="PF01367">
    <property type="entry name" value="5_3_exonuc"/>
    <property type="match status" value="1"/>
</dbReference>
<keyword evidence="24" id="KW-1185">Reference proteome</keyword>
<protein>
    <recommendedName>
        <fullName evidence="4 16">DNA polymerase I</fullName>
        <ecNumber evidence="3 16">2.7.7.7</ecNumber>
    </recommendedName>
</protein>
<comment type="subunit">
    <text evidence="2">Single-chain monomer with multiple functions.</text>
</comment>
<dbReference type="Pfam" id="PF01612">
    <property type="entry name" value="DNA_pol_A_exo1"/>
    <property type="match status" value="1"/>
</dbReference>
<dbReference type="SMART" id="SM00482">
    <property type="entry name" value="POLAc"/>
    <property type="match status" value="1"/>
</dbReference>
<dbReference type="PANTHER" id="PTHR10133:SF27">
    <property type="entry name" value="DNA POLYMERASE NU"/>
    <property type="match status" value="1"/>
</dbReference>
<dbReference type="OrthoDB" id="9806424at2"/>
<comment type="caution">
    <text evidence="22">The sequence shown here is derived from an EMBL/GenBank/DDBJ whole genome shotgun (WGS) entry which is preliminary data.</text>
</comment>
<feature type="domain" description="DNA-directed DNA polymerase family A palm" evidence="21">
    <location>
        <begin position="665"/>
        <end position="870"/>
    </location>
</feature>
<dbReference type="EMBL" id="LKAJ02000001">
    <property type="protein sequence ID" value="MCS5712736.1"/>
    <property type="molecule type" value="Genomic_DNA"/>
</dbReference>
<dbReference type="EC" id="2.7.7.7" evidence="3 16"/>
<evidence type="ECO:0000256" key="4">
    <source>
        <dbReference type="ARBA" id="ARBA00020311"/>
    </source>
</evidence>
<evidence type="ECO:0000256" key="1">
    <source>
        <dbReference type="ARBA" id="ARBA00007705"/>
    </source>
</evidence>
<evidence type="ECO:0000256" key="10">
    <source>
        <dbReference type="ARBA" id="ARBA00022801"/>
    </source>
</evidence>
<feature type="coiled-coil region" evidence="18">
    <location>
        <begin position="528"/>
        <end position="555"/>
    </location>
</feature>
<evidence type="ECO:0000256" key="2">
    <source>
        <dbReference type="ARBA" id="ARBA00011541"/>
    </source>
</evidence>
<dbReference type="InterPro" id="IPR029060">
    <property type="entry name" value="PIN-like_dom_sf"/>
</dbReference>
<dbReference type="AlphaFoldDB" id="A0A0Q9YMP8"/>
<reference evidence="22" key="1">
    <citation type="submission" date="2015-09" db="EMBL/GenBank/DDBJ databases">
        <title>Draft Genome Sequences of Two Novel Amoeba-resistant Intranuclear Bacteria, Candidatus Berkiella cookevillensis and Candidatus Berkiella aquae.</title>
        <authorList>
            <person name="Mehari Y.T."/>
            <person name="Arivett B.A."/>
            <person name="Farone A.L."/>
            <person name="Gunderson J.H."/>
            <person name="Farone M.B."/>
        </authorList>
    </citation>
    <scope>NUCLEOTIDE SEQUENCE [LARGE SCALE GENOMIC DNA]</scope>
    <source>
        <strain evidence="22">HT99</strain>
    </source>
</reference>
<dbReference type="EMBL" id="LKAJ01000002">
    <property type="protein sequence ID" value="KRG22061.1"/>
    <property type="molecule type" value="Genomic_DNA"/>
</dbReference>
<evidence type="ECO:0000256" key="3">
    <source>
        <dbReference type="ARBA" id="ARBA00012417"/>
    </source>
</evidence>
<keyword evidence="13 17" id="KW-0238">DNA-binding</keyword>
<dbReference type="InterPro" id="IPR001098">
    <property type="entry name" value="DNA-dir_DNA_pol_A_palm_dom"/>
</dbReference>
<evidence type="ECO:0000256" key="17">
    <source>
        <dbReference type="RuleBase" id="RU004460"/>
    </source>
</evidence>
<keyword evidence="7 17" id="KW-0235">DNA replication</keyword>
<dbReference type="Gene3D" id="1.20.1060.10">
    <property type="entry name" value="Taq DNA Polymerase, Chain T, domain 4"/>
    <property type="match status" value="1"/>
</dbReference>
<comment type="similarity">
    <text evidence="1 17">Belongs to the DNA polymerase type-A family.</text>
</comment>
<reference evidence="23" key="3">
    <citation type="submission" date="2021-06" db="EMBL/GenBank/DDBJ databases">
        <title>Genomic Description and Analysis of Intracellular Bacteria, Candidatus Berkiella cookevillensis and Candidatus Berkiella aquae.</title>
        <authorList>
            <person name="Kidane D.T."/>
            <person name="Mehari Y.T."/>
            <person name="Rice F.C."/>
            <person name="Arivett B.A."/>
            <person name="Farone A.L."/>
            <person name="Berk S.G."/>
            <person name="Farone M.B."/>
        </authorList>
    </citation>
    <scope>NUCLEOTIDE SEQUENCE</scope>
    <source>
        <strain evidence="23">HT99</strain>
    </source>
</reference>
<name>A0A0Q9YMP8_9GAMM</name>
<dbReference type="InterPro" id="IPR002298">
    <property type="entry name" value="DNA_polymerase_A"/>
</dbReference>
<comment type="catalytic activity">
    <reaction evidence="15 17">
        <text>DNA(n) + a 2'-deoxyribonucleoside 5'-triphosphate = DNA(n+1) + diphosphate</text>
        <dbReference type="Rhea" id="RHEA:22508"/>
        <dbReference type="Rhea" id="RHEA-COMP:17339"/>
        <dbReference type="Rhea" id="RHEA-COMP:17340"/>
        <dbReference type="ChEBI" id="CHEBI:33019"/>
        <dbReference type="ChEBI" id="CHEBI:61560"/>
        <dbReference type="ChEBI" id="CHEBI:173112"/>
        <dbReference type="EC" id="2.7.7.7"/>
    </reaction>
</comment>
<evidence type="ECO:0000256" key="15">
    <source>
        <dbReference type="ARBA" id="ARBA00049244"/>
    </source>
</evidence>
<dbReference type="CDD" id="cd09898">
    <property type="entry name" value="H3TH_53EXO"/>
    <property type="match status" value="1"/>
</dbReference>
<evidence type="ECO:0000256" key="12">
    <source>
        <dbReference type="ARBA" id="ARBA00022932"/>
    </source>
</evidence>
<dbReference type="PROSITE" id="PS00447">
    <property type="entry name" value="DNA_POLYMERASE_A"/>
    <property type="match status" value="1"/>
</dbReference>
<dbReference type="SMART" id="SM00279">
    <property type="entry name" value="HhH2"/>
    <property type="match status" value="1"/>
</dbReference>
<sequence>MNIDDKKNKKLVLVDGSSYLFRAYHALPPLTNSKGMPTGAVYGVLNMLRRLMQDEKPDFVAVIFDTKAKNFRHQLYEAYKANRTVMPDELQVQIAPLHKAIRAMGLPLIAIEGYEADDIIGTLALHATNAKWRTVISTGDKDMAQLVNESVVLVNTMTSSVLDEKNVLAKFGVAPKQIVDYLTLVGDPVDNVPGIPKVGPKTAAKWLQEYETLDNLVNRAQEIKGKVGEYLRENLSTLPLSKQLVTIVCDVPLDVTIESLVAKQPEKSQLREVFEELELKSWLKELDKEGEGTAKSAETENKVIKQKSQYQCVTQTEVFLEWIDLLAKAAHFVIDTETTSLDPMQAELVGIALAINEGQAIYIPLAHDFPEEEQLSRDWVLNQLKPILENPAIGKIGQHLKYDMHIFARYDIYLTPVVQDTMLESYVYNSVATRHDMDSLAQKYLNVKTISYEEVAGKGAKQVTFDKVGIQAATEYAAEDADITLALHHCLYPKLEQESSLLKVYQEIELPLVPVLFQMEEYGVRVDADKLNTQSEQIAKELQALEEQATLLAGETFNLGSPKQLQTIFYEKLQLPILERTPTGAPSTAESVLQELSHDYELPKVILAHRTLSKLKSTYTDKLPLLINPNTSRIHTSYHQAVTATGRLSSSDPNLQNIPIRTQEGRKIRQAFIPAPGYDFIAADYSQIELRIMAHLSQDEGLLKAFCDGQDIHRFTAAEIFAVSLEEVTFEQRRGAKAINFGLIYGMSAFGLAKQLDIDRSAAAEYMEKYFQRYPGVKNYMDNIRKQAEQSGYVETLFGRRLYLPDIRAKNIGRKRAAERTAINAPMQGTAADIIKKAMIALHQRLGRQDEIKMLMQVHDELVFEVKQDCIEKAQEIIRDCMQHTVTLSVPLIVDVGVGQNWDEAH</sequence>
<dbReference type="PATRIC" id="fig|1590043.3.peg.481"/>
<dbReference type="GO" id="GO:0006261">
    <property type="term" value="P:DNA-templated DNA replication"/>
    <property type="evidence" value="ECO:0007669"/>
    <property type="project" value="UniProtKB-UniRule"/>
</dbReference>
<evidence type="ECO:0000256" key="16">
    <source>
        <dbReference type="NCBIfam" id="TIGR00593"/>
    </source>
</evidence>
<dbReference type="FunFam" id="1.20.1060.10:FF:000001">
    <property type="entry name" value="DNA polymerase I"/>
    <property type="match status" value="1"/>
</dbReference>
<dbReference type="InterPro" id="IPR020045">
    <property type="entry name" value="DNA_polI_H3TH"/>
</dbReference>
<evidence type="ECO:0000256" key="6">
    <source>
        <dbReference type="ARBA" id="ARBA00022695"/>
    </source>
</evidence>
<dbReference type="Pfam" id="PF00476">
    <property type="entry name" value="DNA_pol_A"/>
    <property type="match status" value="1"/>
</dbReference>
<dbReference type="InterPro" id="IPR020046">
    <property type="entry name" value="5-3_exonucl_a-hlix_arch_N"/>
</dbReference>
<evidence type="ECO:0000256" key="7">
    <source>
        <dbReference type="ARBA" id="ARBA00022705"/>
    </source>
</evidence>
<dbReference type="NCBIfam" id="NF004397">
    <property type="entry name" value="PRK05755.1"/>
    <property type="match status" value="1"/>
</dbReference>
<dbReference type="GO" id="GO:0006302">
    <property type="term" value="P:double-strand break repair"/>
    <property type="evidence" value="ECO:0007669"/>
    <property type="project" value="TreeGrafter"/>
</dbReference>
<dbReference type="GO" id="GO:0003887">
    <property type="term" value="F:DNA-directed DNA polymerase activity"/>
    <property type="evidence" value="ECO:0007669"/>
    <property type="project" value="UniProtKB-UniRule"/>
</dbReference>
<dbReference type="CDD" id="cd06139">
    <property type="entry name" value="DNA_polA_I_Ecoli_like_exo"/>
    <property type="match status" value="1"/>
</dbReference>
<dbReference type="SMART" id="SM00475">
    <property type="entry name" value="53EXOc"/>
    <property type="match status" value="1"/>
</dbReference>
<dbReference type="FunFam" id="1.10.150.20:FF:000002">
    <property type="entry name" value="DNA polymerase I"/>
    <property type="match status" value="1"/>
</dbReference>
<dbReference type="CDD" id="cd08637">
    <property type="entry name" value="DNA_pol_A_pol_I_C"/>
    <property type="match status" value="1"/>
</dbReference>
<keyword evidence="6 17" id="KW-0548">Nucleotidyltransferase</keyword>
<keyword evidence="18" id="KW-0175">Coiled coil</keyword>
<evidence type="ECO:0000256" key="8">
    <source>
        <dbReference type="ARBA" id="ARBA00022722"/>
    </source>
</evidence>
<dbReference type="InterPro" id="IPR036397">
    <property type="entry name" value="RNaseH_sf"/>
</dbReference>
<dbReference type="Pfam" id="PF02739">
    <property type="entry name" value="5_3_exonuc_N"/>
    <property type="match status" value="1"/>
</dbReference>
<dbReference type="GO" id="GO:0003677">
    <property type="term" value="F:DNA binding"/>
    <property type="evidence" value="ECO:0007669"/>
    <property type="project" value="UniProtKB-UniRule"/>
</dbReference>
<feature type="domain" description="3'-5' exonuclease" evidence="19">
    <location>
        <begin position="310"/>
        <end position="496"/>
    </location>
</feature>
<evidence type="ECO:0000313" key="22">
    <source>
        <dbReference type="EMBL" id="KRG22061.1"/>
    </source>
</evidence>
<dbReference type="GO" id="GO:0008409">
    <property type="term" value="F:5'-3' exonuclease activity"/>
    <property type="evidence" value="ECO:0007669"/>
    <property type="project" value="UniProtKB-UniRule"/>
</dbReference>
<evidence type="ECO:0000256" key="14">
    <source>
        <dbReference type="ARBA" id="ARBA00023204"/>
    </source>
</evidence>
<evidence type="ECO:0000313" key="23">
    <source>
        <dbReference type="EMBL" id="MCS5712736.1"/>
    </source>
</evidence>
<keyword evidence="5 17" id="KW-0808">Transferase</keyword>
<evidence type="ECO:0000256" key="13">
    <source>
        <dbReference type="ARBA" id="ARBA00023125"/>
    </source>
</evidence>
<evidence type="ECO:0000259" key="20">
    <source>
        <dbReference type="SMART" id="SM00475"/>
    </source>
</evidence>
<dbReference type="Gene3D" id="3.30.420.10">
    <property type="entry name" value="Ribonuclease H-like superfamily/Ribonuclease H"/>
    <property type="match status" value="1"/>
</dbReference>
<dbReference type="SUPFAM" id="SSF56672">
    <property type="entry name" value="DNA/RNA polymerases"/>
    <property type="match status" value="1"/>
</dbReference>
<dbReference type="Gene3D" id="1.10.150.20">
    <property type="entry name" value="5' to 3' exonuclease, C-terminal subdomain"/>
    <property type="match status" value="2"/>
</dbReference>
<keyword evidence="9 17" id="KW-0227">DNA damage</keyword>
<dbReference type="InterPro" id="IPR019760">
    <property type="entry name" value="DNA-dir_DNA_pol_A_CS"/>
</dbReference>
<dbReference type="PRINTS" id="PR00868">
    <property type="entry name" value="DNAPOLI"/>
</dbReference>
<dbReference type="InterPro" id="IPR036279">
    <property type="entry name" value="5-3_exonuclease_C_sf"/>
</dbReference>
<dbReference type="Proteomes" id="UP000051497">
    <property type="component" value="Unassembled WGS sequence"/>
</dbReference>
<dbReference type="FunFam" id="3.30.420.10:FF:000026">
    <property type="entry name" value="DNA polymerase I"/>
    <property type="match status" value="1"/>
</dbReference>
<dbReference type="InterPro" id="IPR043502">
    <property type="entry name" value="DNA/RNA_pol_sf"/>
</dbReference>
<dbReference type="InterPro" id="IPR002562">
    <property type="entry name" value="3'-5'_exonuclease_dom"/>
</dbReference>
<keyword evidence="8" id="KW-0540">Nuclease</keyword>
<evidence type="ECO:0000259" key="21">
    <source>
        <dbReference type="SMART" id="SM00482"/>
    </source>
</evidence>
<dbReference type="InterPro" id="IPR012337">
    <property type="entry name" value="RNaseH-like_sf"/>
</dbReference>
<dbReference type="SUPFAM" id="SSF53098">
    <property type="entry name" value="Ribonuclease H-like"/>
    <property type="match status" value="1"/>
</dbReference>
<dbReference type="InterPro" id="IPR002421">
    <property type="entry name" value="5-3_exonuclease"/>
</dbReference>
<evidence type="ECO:0000256" key="5">
    <source>
        <dbReference type="ARBA" id="ARBA00022679"/>
    </source>
</evidence>
<evidence type="ECO:0000259" key="19">
    <source>
        <dbReference type="SMART" id="SM00474"/>
    </source>
</evidence>
<dbReference type="STRING" id="295108.HT99x_00478"/>
<dbReference type="SMART" id="SM00474">
    <property type="entry name" value="35EXOc"/>
    <property type="match status" value="1"/>
</dbReference>
<comment type="function">
    <text evidence="17">In addition to polymerase activity, this DNA polymerase exhibits 3'-5' and 5'-3' exonuclease activity.</text>
</comment>
<dbReference type="SUPFAM" id="SSF88723">
    <property type="entry name" value="PIN domain-like"/>
    <property type="match status" value="1"/>
</dbReference>
<proteinExistence type="inferred from homology"/>
<keyword evidence="11 17" id="KW-0269">Exonuclease</keyword>
<dbReference type="InterPro" id="IPR018320">
    <property type="entry name" value="DNA_polymerase_1"/>
</dbReference>
<dbReference type="Gene3D" id="3.30.70.370">
    <property type="match status" value="1"/>
</dbReference>
<evidence type="ECO:0000313" key="24">
    <source>
        <dbReference type="Proteomes" id="UP000051497"/>
    </source>
</evidence>
<feature type="domain" description="5'-3' exonuclease" evidence="20">
    <location>
        <begin position="9"/>
        <end position="263"/>
    </location>
</feature>
<keyword evidence="10 17" id="KW-0378">Hydrolase</keyword>
<dbReference type="InterPro" id="IPR008918">
    <property type="entry name" value="HhH2"/>
</dbReference>
<dbReference type="FunFam" id="3.40.50.1010:FF:000001">
    <property type="entry name" value="DNA polymerase I"/>
    <property type="match status" value="1"/>
</dbReference>
<dbReference type="NCBIfam" id="TIGR00593">
    <property type="entry name" value="pola"/>
    <property type="match status" value="1"/>
</dbReference>
<gene>
    <name evidence="17 22" type="primary">polA</name>
    <name evidence="22" type="ORF">HT99x_00478</name>
    <name evidence="23" type="ORF">HT99x_014950</name>
</gene>
<dbReference type="PANTHER" id="PTHR10133">
    <property type="entry name" value="DNA POLYMERASE I"/>
    <property type="match status" value="1"/>
</dbReference>